<dbReference type="AlphaFoldDB" id="A0AA46P9G8"/>
<keyword evidence="2" id="KW-0442">Lipid degradation</keyword>
<feature type="domain" description="PNPLA" evidence="3">
    <location>
        <begin position="75"/>
        <end position="250"/>
    </location>
</feature>
<dbReference type="GeneID" id="83623840"/>
<organism evidence="4 5">
    <name type="scientific">Rhodococcus aetherivorans</name>
    <dbReference type="NCBI Taxonomy" id="191292"/>
    <lineage>
        <taxon>Bacteria</taxon>
        <taxon>Bacillati</taxon>
        <taxon>Actinomycetota</taxon>
        <taxon>Actinomycetes</taxon>
        <taxon>Mycobacteriales</taxon>
        <taxon>Nocardiaceae</taxon>
        <taxon>Rhodococcus</taxon>
    </lineage>
</organism>
<evidence type="ECO:0000256" key="2">
    <source>
        <dbReference type="PROSITE-ProRule" id="PRU01161"/>
    </source>
</evidence>
<dbReference type="Gene3D" id="3.40.1090.10">
    <property type="entry name" value="Cytosolic phospholipase A2 catalytic domain"/>
    <property type="match status" value="2"/>
</dbReference>
<dbReference type="SUPFAM" id="SSF52151">
    <property type="entry name" value="FabD/lysophospholipase-like"/>
    <property type="match status" value="1"/>
</dbReference>
<evidence type="ECO:0000259" key="3">
    <source>
        <dbReference type="PROSITE" id="PS51635"/>
    </source>
</evidence>
<name>A0AA46P9G8_9NOCA</name>
<keyword evidence="1 2" id="KW-0443">Lipid metabolism</keyword>
<evidence type="ECO:0000313" key="4">
    <source>
        <dbReference type="EMBL" id="UYF93745.1"/>
    </source>
</evidence>
<dbReference type="PROSITE" id="PS51635">
    <property type="entry name" value="PNPLA"/>
    <property type="match status" value="1"/>
</dbReference>
<dbReference type="GO" id="GO:0016042">
    <property type="term" value="P:lipid catabolic process"/>
    <property type="evidence" value="ECO:0007669"/>
    <property type="project" value="UniProtKB-UniRule"/>
</dbReference>
<dbReference type="InterPro" id="IPR016035">
    <property type="entry name" value="Acyl_Trfase/lysoPLipase"/>
</dbReference>
<proteinExistence type="predicted"/>
<dbReference type="Pfam" id="PF01734">
    <property type="entry name" value="Patatin"/>
    <property type="match status" value="1"/>
</dbReference>
<dbReference type="Proteomes" id="UP001163947">
    <property type="component" value="Chromosome"/>
</dbReference>
<dbReference type="EMBL" id="CP106982">
    <property type="protein sequence ID" value="UYF93745.1"/>
    <property type="molecule type" value="Genomic_DNA"/>
</dbReference>
<keyword evidence="2" id="KW-0378">Hydrolase</keyword>
<protein>
    <submittedName>
        <fullName evidence="4">Patatin-like phospholipase family protein</fullName>
    </submittedName>
</protein>
<feature type="active site" description="Nucleophile" evidence="2">
    <location>
        <position position="108"/>
    </location>
</feature>
<evidence type="ECO:0000256" key="1">
    <source>
        <dbReference type="ARBA" id="ARBA00023098"/>
    </source>
</evidence>
<feature type="active site" description="Proton acceptor" evidence="2">
    <location>
        <position position="237"/>
    </location>
</feature>
<dbReference type="GO" id="GO:0016787">
    <property type="term" value="F:hydrolase activity"/>
    <property type="evidence" value="ECO:0007669"/>
    <property type="project" value="UniProtKB-UniRule"/>
</dbReference>
<evidence type="ECO:0000313" key="5">
    <source>
        <dbReference type="Proteomes" id="UP001163947"/>
    </source>
</evidence>
<accession>A0AA46P9G8</accession>
<gene>
    <name evidence="4" type="ORF">OCS65_25470</name>
</gene>
<dbReference type="RefSeq" id="WP_263508024.1">
    <property type="nucleotide sequence ID" value="NZ_CP106982.1"/>
</dbReference>
<comment type="caution">
    <text evidence="2">Lacks conserved residue(s) required for the propagation of feature annotation.</text>
</comment>
<feature type="short sequence motif" description="DGA/G" evidence="2">
    <location>
        <begin position="237"/>
        <end position="239"/>
    </location>
</feature>
<dbReference type="InterPro" id="IPR002641">
    <property type="entry name" value="PNPLA_dom"/>
</dbReference>
<reference evidence="4" key="1">
    <citation type="submission" date="2022-09" db="EMBL/GenBank/DDBJ databases">
        <title>The genome sequence of Rhodococcus aetherivorans N1.</title>
        <authorList>
            <person name="Jiang W."/>
        </authorList>
    </citation>
    <scope>NUCLEOTIDE SEQUENCE</scope>
    <source>
        <strain evidence="4">N1</strain>
    </source>
</reference>
<sequence>MLDTVLDIFRVRQYFDLLSRGRDVVEGVRSDAGFLVDVARAALQRPSATPDRELHPFPRFEPFRVGLQEGDRIAMAATGGSGALASLVGVARAMEEGGIRPAVISLCSGSALFGFPIAAGVPAEEVAEFTLALDPEDYLDVDWRRLLAVAPTVGRGFAGILRGDAIEATYRRLLGDMTLAAMPVPAYAPIWNIEQNRLEYLGPRTYPDLPVARAVHMAVALPLFVAPVELGGFHWCDGGIVDIFPVHPLLDLEQPCEVTLAVNGFYPPGFEGEDATGWAERRASILYIAGQVRTSQQVELARENLARLRSASRVTMIEPVPYEKVRGVGFYRQFLGTRDWPEFMHAGRADARRVLAA</sequence>